<keyword evidence="7" id="KW-0067">ATP-binding</keyword>
<dbReference type="PANTHER" id="PTHR44899">
    <property type="entry name" value="CAMK FAMILY PROTEIN KINASE"/>
    <property type="match status" value="1"/>
</dbReference>
<dbReference type="EMBL" id="GBHO01018169">
    <property type="protein sequence ID" value="JAG25435.1"/>
    <property type="molecule type" value="Transcribed_RNA"/>
</dbReference>
<evidence type="ECO:0000256" key="4">
    <source>
        <dbReference type="ARBA" id="ARBA00022679"/>
    </source>
</evidence>
<dbReference type="EMBL" id="GBHO01018350">
    <property type="protein sequence ID" value="JAG25254.1"/>
    <property type="molecule type" value="Transcribed_RNA"/>
</dbReference>
<evidence type="ECO:0000313" key="15">
    <source>
        <dbReference type="EMBL" id="JAG25435.1"/>
    </source>
</evidence>
<comment type="similarity">
    <text evidence="1">Belongs to the protein kinase superfamily. NEK Ser/Thr protein kinase family. NIMA subfamily.</text>
</comment>
<evidence type="ECO:0000256" key="8">
    <source>
        <dbReference type="ARBA" id="ARBA00047899"/>
    </source>
</evidence>
<dbReference type="GO" id="GO:0004674">
    <property type="term" value="F:protein serine/threonine kinase activity"/>
    <property type="evidence" value="ECO:0007669"/>
    <property type="project" value="UniProtKB-KW"/>
</dbReference>
<dbReference type="InterPro" id="IPR051131">
    <property type="entry name" value="NEK_Ser/Thr_kinase_NIMA"/>
</dbReference>
<reference evidence="15" key="1">
    <citation type="journal article" date="2014" name="PLoS ONE">
        <title>Transcriptome-Based Identification of ABC Transporters in the Western Tarnished Plant Bug Lygus hesperus.</title>
        <authorList>
            <person name="Hull J.J."/>
            <person name="Chaney K."/>
            <person name="Geib S.M."/>
            <person name="Fabrick J.A."/>
            <person name="Brent C.S."/>
            <person name="Walsh D."/>
            <person name="Lavine L.C."/>
        </authorList>
    </citation>
    <scope>NUCLEOTIDE SEQUENCE</scope>
</reference>
<dbReference type="EMBL" id="GBHO01018167">
    <property type="protein sequence ID" value="JAG25437.1"/>
    <property type="molecule type" value="Transcribed_RNA"/>
</dbReference>
<evidence type="ECO:0000313" key="14">
    <source>
        <dbReference type="EMBL" id="JAG25254.1"/>
    </source>
</evidence>
<feature type="domain" description="Protein kinase" evidence="10">
    <location>
        <begin position="1"/>
        <end position="155"/>
    </location>
</feature>
<dbReference type="PANTHER" id="PTHR44899:SF3">
    <property type="entry name" value="SERINE_THREONINE-PROTEIN KINASE NEK1"/>
    <property type="match status" value="1"/>
</dbReference>
<organism evidence="15">
    <name type="scientific">Lygus hesperus</name>
    <name type="common">Western plant bug</name>
    <dbReference type="NCBI Taxonomy" id="30085"/>
    <lineage>
        <taxon>Eukaryota</taxon>
        <taxon>Metazoa</taxon>
        <taxon>Ecdysozoa</taxon>
        <taxon>Arthropoda</taxon>
        <taxon>Hexapoda</taxon>
        <taxon>Insecta</taxon>
        <taxon>Pterygota</taxon>
        <taxon>Neoptera</taxon>
        <taxon>Paraneoptera</taxon>
        <taxon>Hemiptera</taxon>
        <taxon>Heteroptera</taxon>
        <taxon>Panheteroptera</taxon>
        <taxon>Cimicomorpha</taxon>
        <taxon>Miridae</taxon>
        <taxon>Mirini</taxon>
        <taxon>Lygus</taxon>
    </lineage>
</organism>
<dbReference type="EMBL" id="GBHO01022057">
    <property type="protein sequence ID" value="JAG21547.1"/>
    <property type="molecule type" value="Transcribed_RNA"/>
</dbReference>
<evidence type="ECO:0000256" key="6">
    <source>
        <dbReference type="ARBA" id="ARBA00022777"/>
    </source>
</evidence>
<evidence type="ECO:0000256" key="2">
    <source>
        <dbReference type="ARBA" id="ARBA00012513"/>
    </source>
</evidence>
<keyword evidence="6 15" id="KW-0418">Kinase</keyword>
<dbReference type="Gene3D" id="1.10.510.10">
    <property type="entry name" value="Transferase(Phosphotransferase) domain 1"/>
    <property type="match status" value="1"/>
</dbReference>
<dbReference type="EC" id="2.7.11.1" evidence="2"/>
<comment type="catalytic activity">
    <reaction evidence="8">
        <text>L-threonyl-[protein] + ATP = O-phospho-L-threonyl-[protein] + ADP + H(+)</text>
        <dbReference type="Rhea" id="RHEA:46608"/>
        <dbReference type="Rhea" id="RHEA-COMP:11060"/>
        <dbReference type="Rhea" id="RHEA-COMP:11605"/>
        <dbReference type="ChEBI" id="CHEBI:15378"/>
        <dbReference type="ChEBI" id="CHEBI:30013"/>
        <dbReference type="ChEBI" id="CHEBI:30616"/>
        <dbReference type="ChEBI" id="CHEBI:61977"/>
        <dbReference type="ChEBI" id="CHEBI:456216"/>
        <dbReference type="EC" id="2.7.11.1"/>
    </reaction>
</comment>
<evidence type="ECO:0000259" key="10">
    <source>
        <dbReference type="PROSITE" id="PS50011"/>
    </source>
</evidence>
<dbReference type="InterPro" id="IPR011009">
    <property type="entry name" value="Kinase-like_dom_sf"/>
</dbReference>
<name>A0A0A9Y7B5_LYGHE</name>
<accession>A0A0A9Y7B5</accession>
<dbReference type="PROSITE" id="PS50011">
    <property type="entry name" value="PROTEIN_KINASE_DOM"/>
    <property type="match status" value="1"/>
</dbReference>
<evidence type="ECO:0000256" key="1">
    <source>
        <dbReference type="ARBA" id="ARBA00010886"/>
    </source>
</evidence>
<dbReference type="EMBL" id="GBHO01018377">
    <property type="protein sequence ID" value="JAG25227.1"/>
    <property type="molecule type" value="Transcribed_RNA"/>
</dbReference>
<comment type="catalytic activity">
    <reaction evidence="9">
        <text>L-seryl-[protein] + ATP = O-phospho-L-seryl-[protein] + ADP + H(+)</text>
        <dbReference type="Rhea" id="RHEA:17989"/>
        <dbReference type="Rhea" id="RHEA-COMP:9863"/>
        <dbReference type="Rhea" id="RHEA-COMP:11604"/>
        <dbReference type="ChEBI" id="CHEBI:15378"/>
        <dbReference type="ChEBI" id="CHEBI:29999"/>
        <dbReference type="ChEBI" id="CHEBI:30616"/>
        <dbReference type="ChEBI" id="CHEBI:83421"/>
        <dbReference type="ChEBI" id="CHEBI:456216"/>
        <dbReference type="EC" id="2.7.11.1"/>
    </reaction>
</comment>
<dbReference type="SMART" id="SM00220">
    <property type="entry name" value="S_TKc"/>
    <property type="match status" value="1"/>
</dbReference>
<evidence type="ECO:0000313" key="16">
    <source>
        <dbReference type="EMBL" id="JAG25437.1"/>
    </source>
</evidence>
<evidence type="ECO:0000256" key="9">
    <source>
        <dbReference type="ARBA" id="ARBA00048679"/>
    </source>
</evidence>
<reference evidence="15" key="2">
    <citation type="submission" date="2014-07" db="EMBL/GenBank/DDBJ databases">
        <authorList>
            <person name="Hull J."/>
        </authorList>
    </citation>
    <scope>NUCLEOTIDE SEQUENCE</scope>
</reference>
<dbReference type="SUPFAM" id="SSF56112">
    <property type="entry name" value="Protein kinase-like (PK-like)"/>
    <property type="match status" value="1"/>
</dbReference>
<evidence type="ECO:0000313" key="12">
    <source>
        <dbReference type="EMBL" id="JAG21547.1"/>
    </source>
</evidence>
<evidence type="ECO:0000256" key="3">
    <source>
        <dbReference type="ARBA" id="ARBA00022527"/>
    </source>
</evidence>
<keyword evidence="5" id="KW-0547">Nucleotide-binding</keyword>
<keyword evidence="3" id="KW-0723">Serine/threonine-protein kinase</keyword>
<dbReference type="PROSITE" id="PS00108">
    <property type="entry name" value="PROTEIN_KINASE_ST"/>
    <property type="match status" value="1"/>
</dbReference>
<evidence type="ECO:0000256" key="7">
    <source>
        <dbReference type="ARBA" id="ARBA00022840"/>
    </source>
</evidence>
<sequence length="184" mass="21535">MKIVHRDIKSSNIFIHKVPFTNENILRIGDFGAATFLDEHENILENRIGTPYYLAPEVIQSYPYNYKSDMWSLGVIMYEILTLRKPFYAKNLRTLSRKVLRAKYPPFPKYYSFSITKVISSLLQREPSHRPSALSLLTLPQLLVHIPLEYKHSLLRVLYPSVYSPLYIMEANYLYTPPCVTNDM</sequence>
<gene>
    <name evidence="15" type="primary">Nek4_3</name>
    <name evidence="12" type="synonym">Nek4_0</name>
    <name evidence="13" type="synonym">Nek4_1</name>
    <name evidence="11" type="synonym">Nek4_2</name>
    <name evidence="16" type="synonym">Nek4_4</name>
    <name evidence="14" type="synonym">Nek4_5</name>
    <name evidence="16" type="ORF">CM83_21222</name>
    <name evidence="15" type="ORF">CM83_21226</name>
    <name evidence="14" type="ORF">CM83_21229</name>
    <name evidence="13" type="ORF">CM83_21231</name>
    <name evidence="11" type="ORF">CM83_21237</name>
    <name evidence="12" type="ORF">CM83_21243</name>
</gene>
<evidence type="ECO:0000313" key="13">
    <source>
        <dbReference type="EMBL" id="JAG25227.1"/>
    </source>
</evidence>
<keyword evidence="4" id="KW-0808">Transferase</keyword>
<dbReference type="AlphaFoldDB" id="A0A0A9Y7B5"/>
<proteinExistence type="inferred from homology"/>
<dbReference type="InterPro" id="IPR000719">
    <property type="entry name" value="Prot_kinase_dom"/>
</dbReference>
<protein>
    <recommendedName>
        <fullName evidence="2">non-specific serine/threonine protein kinase</fullName>
        <ecNumber evidence="2">2.7.11.1</ecNumber>
    </recommendedName>
</protein>
<dbReference type="GO" id="GO:0005524">
    <property type="term" value="F:ATP binding"/>
    <property type="evidence" value="ECO:0007669"/>
    <property type="project" value="UniProtKB-KW"/>
</dbReference>
<dbReference type="EMBL" id="GBHO01022058">
    <property type="protein sequence ID" value="JAG21546.1"/>
    <property type="molecule type" value="Transcribed_RNA"/>
</dbReference>
<evidence type="ECO:0000313" key="11">
    <source>
        <dbReference type="EMBL" id="JAG21546.1"/>
    </source>
</evidence>
<dbReference type="InterPro" id="IPR008271">
    <property type="entry name" value="Ser/Thr_kinase_AS"/>
</dbReference>
<dbReference type="Pfam" id="PF00069">
    <property type="entry name" value="Pkinase"/>
    <property type="match status" value="1"/>
</dbReference>
<evidence type="ECO:0000256" key="5">
    <source>
        <dbReference type="ARBA" id="ARBA00022741"/>
    </source>
</evidence>